<feature type="region of interest" description="Disordered" evidence="1">
    <location>
        <begin position="1"/>
        <end position="235"/>
    </location>
</feature>
<dbReference type="EMBL" id="FCNP01000031">
    <property type="protein sequence ID" value="CVI57717.1"/>
    <property type="molecule type" value="Genomic_DNA"/>
</dbReference>
<dbReference type="AlphaFoldDB" id="A0A1S7TTU5"/>
<sequence>MQIGHDEFGDGGNTVEGEAVDEQHTHDRGALFLARKRAQQNDGHRRKKGDPDGGEMPKFQRLEARPHDQNDTDDTRQNRRPAPWTDILLQHDGGKHGHKKRRQEDQRIGFRQRNGGEGIDAENTREKAGDGAPVHGEGPAHAPEFTPPFLTRLAEEDEDAGKQNAEEADFENADLRSKRLDGGIAHGKGRISEQTEQKTLLHLNVPKHRPQRKASPGRVERDPDAPFKGQTVWQI</sequence>
<comment type="caution">
    <text evidence="2">The sequence shown here is derived from an EMBL/GenBank/DDBJ whole genome shotgun (WGS) entry which is preliminary data.</text>
</comment>
<organism evidence="2 3">
    <name type="scientific">Agrobacterium deltaense NCPPB 1641</name>
    <dbReference type="NCBI Taxonomy" id="1183425"/>
    <lineage>
        <taxon>Bacteria</taxon>
        <taxon>Pseudomonadati</taxon>
        <taxon>Pseudomonadota</taxon>
        <taxon>Alphaproteobacteria</taxon>
        <taxon>Hyphomicrobiales</taxon>
        <taxon>Rhizobiaceae</taxon>
        <taxon>Rhizobium/Agrobacterium group</taxon>
        <taxon>Agrobacterium</taxon>
    </lineage>
</organism>
<keyword evidence="3" id="KW-1185">Reference proteome</keyword>
<proteinExistence type="predicted"/>
<accession>A0A1S7TTU5</accession>
<feature type="compositionally biased region" description="Basic residues" evidence="1">
    <location>
        <begin position="34"/>
        <end position="48"/>
    </location>
</feature>
<evidence type="ECO:0000256" key="1">
    <source>
        <dbReference type="SAM" id="MobiDB-lite"/>
    </source>
</evidence>
<dbReference type="Proteomes" id="UP000192140">
    <property type="component" value="Unassembled WGS sequence"/>
</dbReference>
<evidence type="ECO:0000313" key="2">
    <source>
        <dbReference type="EMBL" id="CVI57717.1"/>
    </source>
</evidence>
<name>A0A1S7TTU5_9HYPH</name>
<gene>
    <name evidence="2" type="ORF">AGR7A_Lc100032</name>
</gene>
<feature type="compositionally biased region" description="Basic and acidic residues" evidence="1">
    <location>
        <begin position="58"/>
        <end position="77"/>
    </location>
</feature>
<protein>
    <submittedName>
        <fullName evidence="2">Uncharacterized protein</fullName>
    </submittedName>
</protein>
<evidence type="ECO:0000313" key="3">
    <source>
        <dbReference type="Proteomes" id="UP000192140"/>
    </source>
</evidence>
<reference evidence="2" key="1">
    <citation type="submission" date="2016-01" db="EMBL/GenBank/DDBJ databases">
        <authorList>
            <person name="Regsiter A."/>
            <person name="william w."/>
        </authorList>
    </citation>
    <scope>NUCLEOTIDE SEQUENCE</scope>
    <source>
        <strain evidence="2">NCPPB 1641</strain>
    </source>
</reference>